<sequence>MNSKTNSVAVDVVYRGDEGFLFLAGGAHGVFDLVDGKRAPTSTSLNSFWSNYKARSAFANSKGYRFRTVIFPEKSVALKHLIPTGENFESIYQRFYKRDLKPRGQREIIYPLSAVQREESFSRTDSHNSAKGYTSIFKEITSGLFPKKTAKAVELIEATYEVCNVSGDLGGKFSPAVSESIPIFIKPPLPIELASNGIVHGNSGVLVLVNSKNSLSNKTLLIFGDSFFRAMLPLLATCYRKIVFCRTPFFHFELVNAVAPDDIFCGIAERYLSRCQLDSSRPHFLSFPYLSGRATKPDPKFAELWSKTIDMEKLLE</sequence>
<dbReference type="EMBL" id="CYTW01000005">
    <property type="protein sequence ID" value="CUK12036.1"/>
    <property type="molecule type" value="Genomic_DNA"/>
</dbReference>
<dbReference type="GeneID" id="83883098"/>
<dbReference type="RefSeq" id="WP_145865369.1">
    <property type="nucleotide sequence ID" value="NZ_CYTW01000005.1"/>
</dbReference>
<dbReference type="STRING" id="1715693.PH7735_03652"/>
<evidence type="ECO:0000313" key="2">
    <source>
        <dbReference type="Proteomes" id="UP000051870"/>
    </source>
</evidence>
<dbReference type="AlphaFoldDB" id="A0A0P1IGP7"/>
<proteinExistence type="predicted"/>
<name>A0A0P1IGP7_9RHOB</name>
<keyword evidence="2" id="KW-1185">Reference proteome</keyword>
<accession>A0A0P1IGP7</accession>
<reference evidence="2" key="1">
    <citation type="submission" date="2015-09" db="EMBL/GenBank/DDBJ databases">
        <authorList>
            <person name="Rodrigo-Torres Lidia"/>
            <person name="Arahal R.David."/>
        </authorList>
    </citation>
    <scope>NUCLEOTIDE SEQUENCE [LARGE SCALE GENOMIC DNA]</scope>
    <source>
        <strain evidence="2">CECT 7735</strain>
    </source>
</reference>
<protein>
    <submittedName>
        <fullName evidence="1">Uncharacterized protein</fullName>
    </submittedName>
</protein>
<evidence type="ECO:0000313" key="1">
    <source>
        <dbReference type="EMBL" id="CUK12036.1"/>
    </source>
</evidence>
<dbReference type="Proteomes" id="UP000051870">
    <property type="component" value="Unassembled WGS sequence"/>
</dbReference>
<gene>
    <name evidence="1" type="ORF">PH7735_03652</name>
</gene>
<organism evidence="1 2">
    <name type="scientific">Shimia thalassica</name>
    <dbReference type="NCBI Taxonomy" id="1715693"/>
    <lineage>
        <taxon>Bacteria</taxon>
        <taxon>Pseudomonadati</taxon>
        <taxon>Pseudomonadota</taxon>
        <taxon>Alphaproteobacteria</taxon>
        <taxon>Rhodobacterales</taxon>
        <taxon>Roseobacteraceae</taxon>
    </lineage>
</organism>